<accession>A0AAE3FZN1</accession>
<reference evidence="2" key="2">
    <citation type="submission" date="2022-02" db="EMBL/GenBank/DDBJ databases">
        <authorList>
            <person name="Elcheninov A.G."/>
            <person name="Sorokin D.Y."/>
            <person name="Kublanov I.V."/>
        </authorList>
    </citation>
    <scope>NUCLEOTIDE SEQUENCE</scope>
    <source>
        <strain evidence="2">AArc-St2</strain>
        <plasmid evidence="2">pAArc-St2</plasmid>
    </source>
</reference>
<dbReference type="AlphaFoldDB" id="A0AAE3FZN1"/>
<organism evidence="2 3">
    <name type="scientific">Natronocalculus amylovorans</name>
    <dbReference type="NCBI Taxonomy" id="2917812"/>
    <lineage>
        <taxon>Archaea</taxon>
        <taxon>Methanobacteriati</taxon>
        <taxon>Methanobacteriota</taxon>
        <taxon>Stenosarchaea group</taxon>
        <taxon>Halobacteria</taxon>
        <taxon>Halobacteriales</taxon>
        <taxon>Haloferacaceae</taxon>
        <taxon>Natronocalculus</taxon>
    </lineage>
</organism>
<keyword evidence="1" id="KW-0812">Transmembrane</keyword>
<keyword evidence="3" id="KW-1185">Reference proteome</keyword>
<feature type="transmembrane region" description="Helical" evidence="1">
    <location>
        <begin position="332"/>
        <end position="350"/>
    </location>
</feature>
<reference evidence="2" key="1">
    <citation type="journal article" date="2022" name="Syst. Appl. Microbiol.">
        <title>Natronocalculus amylovorans gen. nov., sp. nov., and Natranaeroarchaeum aerophilus sp. nov., dominant culturable amylolytic natronoarchaea from hypersaline soda lakes in southwestern Siberia.</title>
        <authorList>
            <person name="Sorokin D.Y."/>
            <person name="Elcheninov A.G."/>
            <person name="Khizhniak T.V."/>
            <person name="Koenen M."/>
            <person name="Bale N.J."/>
            <person name="Damste J.S.S."/>
            <person name="Kublanov I.V."/>
        </authorList>
    </citation>
    <scope>NUCLEOTIDE SEQUENCE</scope>
    <source>
        <strain evidence="2">AArc-St2</strain>
    </source>
</reference>
<sequence>MPIRIESIAALVIVSLFIIPGFITLKVRHAVSRRYENYNKIDKVLYSYLFSLASLCILYLIVFLFSGSLDLILPQLFENSERPALIELNLQYSLVYYLLLVFVGTIVGVAIGMFEYNLLLPLKQGERLPNNQLMIGHIANKRKALIHLKNGDLISGIISNRLIGDGYEDIIIRSPEQLLRNQDGIITTQKSLGDFLYLPVDEISYISAENQEWANEDVFDVERLDRVQESIQGLFKETPNPFKNYQPLELLDPYQKGGDWLERKYDKIPPIMPSLIITLLLFYLLPIITDTTYVLTLLPFSVASVTWLLVGGIIPMVLIIKYTFDKGENYNYYSFLILILALGIGYFSFMQIPIEYAIKIGPVLIISMIYIMIFTVSKKEYNGRSGYVSVLFSCSVSLLMAAFFYMGAKSNFSRISMFMFLLVMSATFYYSIRGKPSRRLSPKTAFTPLYILLFSLFAVVMHLGLFAWIVPDLSHTDIIIFVTLPLIISTVYIVSNKTWSFMTKGSTTVELEIPKNN</sequence>
<feature type="transmembrane region" description="Helical" evidence="1">
    <location>
        <begin position="444"/>
        <end position="470"/>
    </location>
</feature>
<proteinExistence type="predicted"/>
<evidence type="ECO:0000313" key="3">
    <source>
        <dbReference type="Proteomes" id="UP001203207"/>
    </source>
</evidence>
<protein>
    <submittedName>
        <fullName evidence="2">DUF6338 family protein</fullName>
    </submittedName>
</protein>
<feature type="transmembrane region" description="Helical" evidence="1">
    <location>
        <begin position="94"/>
        <end position="114"/>
    </location>
</feature>
<feature type="transmembrane region" description="Helical" evidence="1">
    <location>
        <begin position="386"/>
        <end position="406"/>
    </location>
</feature>
<feature type="transmembrane region" description="Helical" evidence="1">
    <location>
        <begin position="412"/>
        <end position="432"/>
    </location>
</feature>
<comment type="caution">
    <text evidence="2">The sequence shown here is derived from an EMBL/GenBank/DDBJ whole genome shotgun (WGS) entry which is preliminary data.</text>
</comment>
<dbReference type="Proteomes" id="UP001203207">
    <property type="component" value="Unassembled WGS sequence"/>
</dbReference>
<keyword evidence="2" id="KW-0614">Plasmid</keyword>
<name>A0AAE3FZN1_9EURY</name>
<keyword evidence="1" id="KW-0472">Membrane</keyword>
<feature type="transmembrane region" description="Helical" evidence="1">
    <location>
        <begin position="6"/>
        <end position="25"/>
    </location>
</feature>
<feature type="transmembrane region" description="Helical" evidence="1">
    <location>
        <begin position="300"/>
        <end position="320"/>
    </location>
</feature>
<keyword evidence="1" id="KW-1133">Transmembrane helix</keyword>
<dbReference type="EMBL" id="JAKRVX010000010">
    <property type="protein sequence ID" value="MCL9818317.1"/>
    <property type="molecule type" value="Genomic_DNA"/>
</dbReference>
<feature type="transmembrane region" description="Helical" evidence="1">
    <location>
        <begin position="271"/>
        <end position="288"/>
    </location>
</feature>
<evidence type="ECO:0000313" key="2">
    <source>
        <dbReference type="EMBL" id="MCL9818317.1"/>
    </source>
</evidence>
<gene>
    <name evidence="2" type="ORF">AArcSt2_15350</name>
</gene>
<feature type="transmembrane region" description="Helical" evidence="1">
    <location>
        <begin position="476"/>
        <end position="494"/>
    </location>
</feature>
<feature type="transmembrane region" description="Helical" evidence="1">
    <location>
        <begin position="45"/>
        <end position="74"/>
    </location>
</feature>
<dbReference type="RefSeq" id="WP_250585997.1">
    <property type="nucleotide sequence ID" value="NZ_JAKRVX010000010.1"/>
</dbReference>
<feature type="transmembrane region" description="Helical" evidence="1">
    <location>
        <begin position="356"/>
        <end position="374"/>
    </location>
</feature>
<geneLocation type="plasmid" evidence="2">
    <name>pAArc-St2</name>
</geneLocation>
<evidence type="ECO:0000256" key="1">
    <source>
        <dbReference type="SAM" id="Phobius"/>
    </source>
</evidence>